<gene>
    <name evidence="8" type="ORF">SAMN05443668_107262</name>
</gene>
<dbReference type="InterPro" id="IPR013525">
    <property type="entry name" value="ABC2_TM"/>
</dbReference>
<feature type="transmembrane region" description="Helical" evidence="6">
    <location>
        <begin position="143"/>
        <end position="168"/>
    </location>
</feature>
<keyword evidence="3 6" id="KW-1133">Transmembrane helix</keyword>
<keyword evidence="6" id="KW-1003">Cell membrane</keyword>
<sequence>MSTLSYAVADSATMLRRNARHVVRYPIVVLMSVGIPVLLLLLFVGVFRELGASLAAGDDYIDYIVPGILLIAICYGSSSTSMEVNSDSTKGIITRFRTMAIARSAVLTGHVLTALIRTAISLVLVVGVALLMGFRPTSDPVAWLAAAGLLMLLTLALTWLAVAVGLAAPNAEGTAGFGLIVQLLPFISSAFTPPATMSGGAQWFAENQPFTPVIDTVRGLVVGGPIGNDGIIAVGWCVGLSLIGYLWARSQFRRAPVH</sequence>
<comment type="similarity">
    <text evidence="6">Belongs to the ABC-2 integral membrane protein family.</text>
</comment>
<dbReference type="PANTHER" id="PTHR43229:SF2">
    <property type="entry name" value="NODULATION PROTEIN J"/>
    <property type="match status" value="1"/>
</dbReference>
<keyword evidence="2 6" id="KW-0812">Transmembrane</keyword>
<dbReference type="PROSITE" id="PS51012">
    <property type="entry name" value="ABC_TM2"/>
    <property type="match status" value="1"/>
</dbReference>
<proteinExistence type="inferred from homology"/>
<comment type="subcellular location">
    <subcellularLocation>
        <location evidence="6">Cell membrane</location>
        <topology evidence="6">Multi-pass membrane protein</topology>
    </subcellularLocation>
    <subcellularLocation>
        <location evidence="1">Membrane</location>
        <topology evidence="1">Multi-pass membrane protein</topology>
    </subcellularLocation>
</comment>
<dbReference type="InterPro" id="IPR047817">
    <property type="entry name" value="ABC2_TM_bact-type"/>
</dbReference>
<dbReference type="GO" id="GO:0046677">
    <property type="term" value="P:response to antibiotic"/>
    <property type="evidence" value="ECO:0007669"/>
    <property type="project" value="UniProtKB-KW"/>
</dbReference>
<protein>
    <recommendedName>
        <fullName evidence="6">Transport permease protein</fullName>
    </recommendedName>
</protein>
<dbReference type="Proteomes" id="UP000184440">
    <property type="component" value="Unassembled WGS sequence"/>
</dbReference>
<keyword evidence="9" id="KW-1185">Reference proteome</keyword>
<evidence type="ECO:0000256" key="2">
    <source>
        <dbReference type="ARBA" id="ARBA00022692"/>
    </source>
</evidence>
<feature type="transmembrane region" description="Helical" evidence="6">
    <location>
        <begin position="230"/>
        <end position="248"/>
    </location>
</feature>
<reference evidence="8 9" key="1">
    <citation type="submission" date="2016-11" db="EMBL/GenBank/DDBJ databases">
        <authorList>
            <person name="Jaros S."/>
            <person name="Januszkiewicz K."/>
            <person name="Wedrychowicz H."/>
        </authorList>
    </citation>
    <scope>NUCLEOTIDE SEQUENCE [LARGE SCALE GENOMIC DNA]</scope>
    <source>
        <strain evidence="8 9">DSM 46144</strain>
    </source>
</reference>
<dbReference type="PANTHER" id="PTHR43229">
    <property type="entry name" value="NODULATION PROTEIN J"/>
    <property type="match status" value="1"/>
</dbReference>
<keyword evidence="4 6" id="KW-0472">Membrane</keyword>
<evidence type="ECO:0000256" key="4">
    <source>
        <dbReference type="ARBA" id="ARBA00023136"/>
    </source>
</evidence>
<dbReference type="AlphaFoldDB" id="A0A1M7TX56"/>
<keyword evidence="6" id="KW-0813">Transport</keyword>
<evidence type="ECO:0000256" key="3">
    <source>
        <dbReference type="ARBA" id="ARBA00022989"/>
    </source>
</evidence>
<accession>A0A1M7TX56</accession>
<keyword evidence="5" id="KW-0046">Antibiotic resistance</keyword>
<feature type="transmembrane region" description="Helical" evidence="6">
    <location>
        <begin position="22"/>
        <end position="43"/>
    </location>
</feature>
<evidence type="ECO:0000256" key="6">
    <source>
        <dbReference type="RuleBase" id="RU361157"/>
    </source>
</evidence>
<dbReference type="GO" id="GO:0140359">
    <property type="term" value="F:ABC-type transporter activity"/>
    <property type="evidence" value="ECO:0007669"/>
    <property type="project" value="InterPro"/>
</dbReference>
<evidence type="ECO:0000313" key="9">
    <source>
        <dbReference type="Proteomes" id="UP000184440"/>
    </source>
</evidence>
<evidence type="ECO:0000313" key="8">
    <source>
        <dbReference type="EMBL" id="SHN75290.1"/>
    </source>
</evidence>
<evidence type="ECO:0000259" key="7">
    <source>
        <dbReference type="PROSITE" id="PS51012"/>
    </source>
</evidence>
<name>A0A1M7TX56_9ACTN</name>
<organism evidence="8 9">
    <name type="scientific">Cryptosporangium aurantiacum</name>
    <dbReference type="NCBI Taxonomy" id="134849"/>
    <lineage>
        <taxon>Bacteria</taxon>
        <taxon>Bacillati</taxon>
        <taxon>Actinomycetota</taxon>
        <taxon>Actinomycetes</taxon>
        <taxon>Cryptosporangiales</taxon>
        <taxon>Cryptosporangiaceae</taxon>
        <taxon>Cryptosporangium</taxon>
    </lineage>
</organism>
<dbReference type="GO" id="GO:0043190">
    <property type="term" value="C:ATP-binding cassette (ABC) transporter complex"/>
    <property type="evidence" value="ECO:0007669"/>
    <property type="project" value="InterPro"/>
</dbReference>
<dbReference type="InterPro" id="IPR051784">
    <property type="entry name" value="Nod_factor_ABC_transporter"/>
</dbReference>
<feature type="domain" description="ABC transmembrane type-2" evidence="7">
    <location>
        <begin position="27"/>
        <end position="255"/>
    </location>
</feature>
<dbReference type="InterPro" id="IPR000412">
    <property type="entry name" value="ABC_2_transport"/>
</dbReference>
<dbReference type="EMBL" id="FRCS01000007">
    <property type="protein sequence ID" value="SHN75290.1"/>
    <property type="molecule type" value="Genomic_DNA"/>
</dbReference>
<dbReference type="RefSeq" id="WP_073260053.1">
    <property type="nucleotide sequence ID" value="NZ_FRCS01000007.1"/>
</dbReference>
<evidence type="ECO:0000256" key="1">
    <source>
        <dbReference type="ARBA" id="ARBA00004141"/>
    </source>
</evidence>
<dbReference type="STRING" id="134849.SAMN05443668_107262"/>
<evidence type="ECO:0000256" key="5">
    <source>
        <dbReference type="ARBA" id="ARBA00023251"/>
    </source>
</evidence>
<feature type="transmembrane region" description="Helical" evidence="6">
    <location>
        <begin position="175"/>
        <end position="192"/>
    </location>
</feature>
<dbReference type="PIRSF" id="PIRSF006648">
    <property type="entry name" value="DrrB"/>
    <property type="match status" value="1"/>
</dbReference>
<feature type="transmembrane region" description="Helical" evidence="6">
    <location>
        <begin position="63"/>
        <end position="84"/>
    </location>
</feature>
<feature type="transmembrane region" description="Helical" evidence="6">
    <location>
        <begin position="105"/>
        <end position="131"/>
    </location>
</feature>
<dbReference type="Pfam" id="PF01061">
    <property type="entry name" value="ABC2_membrane"/>
    <property type="match status" value="1"/>
</dbReference>